<gene>
    <name evidence="3" type="ORF">J5X75_37615</name>
</gene>
<dbReference type="InterPro" id="IPR024983">
    <property type="entry name" value="CHAT_dom"/>
</dbReference>
<reference evidence="3 4" key="1">
    <citation type="submission" date="2021-03" db="EMBL/GenBank/DDBJ databases">
        <title>Actinoplanes flavus sp. nov., a novel actinomycete isolated from Coconut Palm rhizosphere soil.</title>
        <authorList>
            <person name="Luo X."/>
        </authorList>
    </citation>
    <scope>NUCLEOTIDE SEQUENCE [LARGE SCALE GENOMIC DNA]</scope>
    <source>
        <strain evidence="3 4">NEAU-H7</strain>
    </source>
</reference>
<dbReference type="Pfam" id="PF12770">
    <property type="entry name" value="CHAT"/>
    <property type="match status" value="1"/>
</dbReference>
<accession>A0ABS3UXD6</accession>
<evidence type="ECO:0000313" key="4">
    <source>
        <dbReference type="Proteomes" id="UP000679690"/>
    </source>
</evidence>
<dbReference type="EMBL" id="JAGFNS010000036">
    <property type="protein sequence ID" value="MBO3743232.1"/>
    <property type="molecule type" value="Genomic_DNA"/>
</dbReference>
<name>A0ABS3UXD6_9ACTN</name>
<evidence type="ECO:0000256" key="1">
    <source>
        <dbReference type="SAM" id="MobiDB-lite"/>
    </source>
</evidence>
<comment type="caution">
    <text evidence="3">The sequence shown here is derived from an EMBL/GenBank/DDBJ whole genome shotgun (WGS) entry which is preliminary data.</text>
</comment>
<sequence length="670" mass="72480">MVPADQVTAPPGAPSLLAIRISVGETGDRYQAELLTGAGDRLAAGTFDLLLPNFGDGSPEPAEQQIREAVLGAYTPGPGRIAMIGTYLAELLNTAGIGAAWHEARKALPAALTVLDIRVAELARLPWELLTDAGVPVAMTKPGLVRGRFPLTVAPGPAPTPIRVLILVGSAKRDLSAESEVAAIQRALACRPWQAHAEVLVEPSVTEFYNRVEELRPDVLHFIGHGRCAPGRGEPVLDLTDADTGEAWSLSAADIRSGSLRWMPRVLVLNACRTAELSDQAGVWSIADAAMEAGALAVVCMQGLVDSQLAVRFSDEFYRELNAGSRVDQAVAQARSIIGRGPARERRDWGLPVLHLGAPPAEVLPIDCPLTDADRQRLTVVPEFVDARRLVDRDVQRRNMWLTDGVGRGLVAVSGAAKMGRTRLVHAALLTCAGQGHHVRYTDLGEARRLTWVEALYAIRDGLPASGSALRDPLPAPAFADFNREIVRLAAGQEPQPGDPTPAEPPRPPFTAATEYAPAFAQRIADRFLQALGRVAADRPLTIAIDHIGGVHQGGVVAEQVASHLSPLLLRPAARGDLGSVRLILVLRDEERDLLTPDVQTLMYEVRVPGFDRRLYPFLQREHFARAGHADDTWHRYEPLVEVAQVGLIEEDWGPHWFTWFDQAVKGGAR</sequence>
<protein>
    <submittedName>
        <fullName evidence="3">CHAT domain-containing protein</fullName>
    </submittedName>
</protein>
<evidence type="ECO:0000259" key="2">
    <source>
        <dbReference type="Pfam" id="PF12770"/>
    </source>
</evidence>
<dbReference type="RefSeq" id="WP_208472452.1">
    <property type="nucleotide sequence ID" value="NZ_JAGFNS010000036.1"/>
</dbReference>
<feature type="domain" description="CHAT" evidence="2">
    <location>
        <begin position="121"/>
        <end position="349"/>
    </location>
</feature>
<feature type="compositionally biased region" description="Pro residues" evidence="1">
    <location>
        <begin position="497"/>
        <end position="509"/>
    </location>
</feature>
<keyword evidence="4" id="KW-1185">Reference proteome</keyword>
<dbReference type="Proteomes" id="UP000679690">
    <property type="component" value="Unassembled WGS sequence"/>
</dbReference>
<organism evidence="3 4">
    <name type="scientific">Actinoplanes flavus</name>
    <dbReference type="NCBI Taxonomy" id="2820290"/>
    <lineage>
        <taxon>Bacteria</taxon>
        <taxon>Bacillati</taxon>
        <taxon>Actinomycetota</taxon>
        <taxon>Actinomycetes</taxon>
        <taxon>Micromonosporales</taxon>
        <taxon>Micromonosporaceae</taxon>
        <taxon>Actinoplanes</taxon>
    </lineage>
</organism>
<proteinExistence type="predicted"/>
<feature type="region of interest" description="Disordered" evidence="1">
    <location>
        <begin position="492"/>
        <end position="511"/>
    </location>
</feature>
<evidence type="ECO:0000313" key="3">
    <source>
        <dbReference type="EMBL" id="MBO3743232.1"/>
    </source>
</evidence>